<dbReference type="Proteomes" id="UP000054715">
    <property type="component" value="Unassembled WGS sequence"/>
</dbReference>
<dbReference type="PROSITE" id="PS50005">
    <property type="entry name" value="TPR"/>
    <property type="match status" value="1"/>
</dbReference>
<dbReference type="InterPro" id="IPR019734">
    <property type="entry name" value="TPR_rpt"/>
</dbReference>
<feature type="region of interest" description="Disordered" evidence="2">
    <location>
        <begin position="127"/>
        <end position="276"/>
    </location>
</feature>
<dbReference type="Gene3D" id="1.25.40.10">
    <property type="entry name" value="Tetratricopeptide repeat domain"/>
    <property type="match status" value="1"/>
</dbReference>
<dbReference type="OrthoDB" id="9807628at2"/>
<proteinExistence type="predicted"/>
<evidence type="ECO:0000256" key="1">
    <source>
        <dbReference type="PROSITE-ProRule" id="PRU00339"/>
    </source>
</evidence>
<feature type="compositionally biased region" description="Basic and acidic residues" evidence="2">
    <location>
        <begin position="253"/>
        <end position="266"/>
    </location>
</feature>
<feature type="compositionally biased region" description="Low complexity" evidence="2">
    <location>
        <begin position="169"/>
        <end position="184"/>
    </location>
</feature>
<dbReference type="SUPFAM" id="SSF48452">
    <property type="entry name" value="TPR-like"/>
    <property type="match status" value="1"/>
</dbReference>
<reference evidence="4 6" key="1">
    <citation type="submission" date="2015-11" db="EMBL/GenBank/DDBJ databases">
        <title>Genomic analysis of 38 Legionella species identifies large and diverse effector repertoires.</title>
        <authorList>
            <person name="Burstein D."/>
            <person name="Amaro F."/>
            <person name="Zusman T."/>
            <person name="Lifshitz Z."/>
            <person name="Cohen O."/>
            <person name="Gilbert J.A."/>
            <person name="Pupko T."/>
            <person name="Shuman H.A."/>
            <person name="Segal G."/>
        </authorList>
    </citation>
    <scope>NUCLEOTIDE SEQUENCE [LARGE SCALE GENOMIC DNA]</scope>
    <source>
        <strain evidence="4 6">JA-26-G1-E2</strain>
    </source>
</reference>
<dbReference type="SMART" id="SM00028">
    <property type="entry name" value="TPR"/>
    <property type="match status" value="1"/>
</dbReference>
<feature type="compositionally biased region" description="Low complexity" evidence="2">
    <location>
        <begin position="127"/>
        <end position="149"/>
    </location>
</feature>
<comment type="caution">
    <text evidence="4">The sequence shown here is derived from an EMBL/GenBank/DDBJ whole genome shotgun (WGS) entry which is preliminary data.</text>
</comment>
<dbReference type="Pfam" id="PF00515">
    <property type="entry name" value="TPR_1"/>
    <property type="match status" value="1"/>
</dbReference>
<reference evidence="5 7" key="2">
    <citation type="submission" date="2016-05" db="EMBL/GenBank/DDBJ databases">
        <authorList>
            <person name="Prochazka B."/>
            <person name="Indra A."/>
            <person name="Hasenberger P."/>
            <person name="Blaschitz M."/>
            <person name="Wagner L."/>
            <person name="Wewalka G."/>
            <person name="Sorschag S."/>
            <person name="Schmid D."/>
            <person name="Ruppitsch W."/>
        </authorList>
    </citation>
    <scope>NUCLEOTIDE SEQUENCE [LARGE SCALE GENOMIC DNA]</scope>
    <source>
        <strain evidence="5 7">974010_12</strain>
    </source>
</reference>
<dbReference type="EMBL" id="LYOZ01000001">
    <property type="protein sequence ID" value="OCH99337.1"/>
    <property type="molecule type" value="Genomic_DNA"/>
</dbReference>
<protein>
    <submittedName>
        <fullName evidence="4">TPR repeat containing protein</fullName>
    </submittedName>
</protein>
<feature type="compositionally biased region" description="Polar residues" evidence="2">
    <location>
        <begin position="243"/>
        <end position="252"/>
    </location>
</feature>
<organism evidence="4 6">
    <name type="scientific">Legionella jamestowniensis</name>
    <dbReference type="NCBI Taxonomy" id="455"/>
    <lineage>
        <taxon>Bacteria</taxon>
        <taxon>Pseudomonadati</taxon>
        <taxon>Pseudomonadota</taxon>
        <taxon>Gammaproteobacteria</taxon>
        <taxon>Legionellales</taxon>
        <taxon>Legionellaceae</taxon>
        <taxon>Legionella</taxon>
    </lineage>
</organism>
<accession>A0A0W0UIB9</accession>
<dbReference type="STRING" id="455.Ljam_1784"/>
<evidence type="ECO:0000256" key="3">
    <source>
        <dbReference type="SAM" id="SignalP"/>
    </source>
</evidence>
<name>A0A0W0UIB9_9GAMM</name>
<keyword evidence="1" id="KW-0802">TPR repeat</keyword>
<evidence type="ECO:0000256" key="2">
    <source>
        <dbReference type="SAM" id="MobiDB-lite"/>
    </source>
</evidence>
<feature type="chain" id="PRO_5006914082" evidence="3">
    <location>
        <begin position="21"/>
        <end position="295"/>
    </location>
</feature>
<keyword evidence="7" id="KW-1185">Reference proteome</keyword>
<dbReference type="AlphaFoldDB" id="A0A0W0UIB9"/>
<evidence type="ECO:0000313" key="7">
    <source>
        <dbReference type="Proteomes" id="UP000093336"/>
    </source>
</evidence>
<feature type="signal peptide" evidence="3">
    <location>
        <begin position="1"/>
        <end position="20"/>
    </location>
</feature>
<feature type="compositionally biased region" description="Basic and acidic residues" evidence="2">
    <location>
        <begin position="185"/>
        <end position="213"/>
    </location>
</feature>
<evidence type="ECO:0000313" key="5">
    <source>
        <dbReference type="EMBL" id="OCH99337.1"/>
    </source>
</evidence>
<evidence type="ECO:0000313" key="6">
    <source>
        <dbReference type="Proteomes" id="UP000054715"/>
    </source>
</evidence>
<sequence length="295" mass="34581">MKKGCLLLLLCVSLSSYSFNWRDLWFTKDQQGQTLMQKKQFGQAADTFQNQAWRGAAAYRAGNYKEAAKYYETLQNAQGFYNQANALAKLGQYENAVKAYDRALALNPNNKDAQYNRKLIAELLRKQQSNKQQDKNQQNQQDQQQQGGQQDKDQKNQNQQGNPEEKDQNNQQKQGNQQDKNQQNMKKDEKNQAEQSPHDKDQQHQEQKNDQQNKDSQNQEQKERFQDINQKNKGQQDKDAQDNKNNVGSDAQSIKEREKQQAKEQWLRLIPDDPGGLLREKFLRDHIRRQGGWYQ</sequence>
<dbReference type="EMBL" id="LNYG01000013">
    <property type="protein sequence ID" value="KTD07589.1"/>
    <property type="molecule type" value="Genomic_DNA"/>
</dbReference>
<dbReference type="Proteomes" id="UP000093336">
    <property type="component" value="Unassembled WGS sequence"/>
</dbReference>
<dbReference type="PATRIC" id="fig|455.5.peg.1880"/>
<gene>
    <name evidence="5" type="ORF">A8135_06520</name>
    <name evidence="4" type="ORF">Ljam_1784</name>
</gene>
<dbReference type="RefSeq" id="WP_058449696.1">
    <property type="nucleotide sequence ID" value="NZ_CAAAJF010000002.1"/>
</dbReference>
<dbReference type="InterPro" id="IPR011990">
    <property type="entry name" value="TPR-like_helical_dom_sf"/>
</dbReference>
<evidence type="ECO:0000313" key="4">
    <source>
        <dbReference type="EMBL" id="KTD07589.1"/>
    </source>
</evidence>
<keyword evidence="3" id="KW-0732">Signal</keyword>
<feature type="repeat" description="TPR" evidence="1">
    <location>
        <begin position="77"/>
        <end position="110"/>
    </location>
</feature>
<dbReference type="PROSITE" id="PS50293">
    <property type="entry name" value="TPR_REGION"/>
    <property type="match status" value="1"/>
</dbReference>